<dbReference type="Proteomes" id="UP000244755">
    <property type="component" value="Chromosome 1"/>
</dbReference>
<dbReference type="KEGG" id="mee:DA075_21970"/>
<protein>
    <recommendedName>
        <fullName evidence="1">PHA accumulation regulator DNA-binding N-terminal domain-containing protein</fullName>
    </recommendedName>
</protein>
<sequence>MAHRGKAVLESRISQNAPISQKKALPILVLRYAIHRFYDTHNRCYISLDQLRERSSRGIALSVVDAESAKDVTATLLA</sequence>
<organism evidence="2 3">
    <name type="scientific">Methylobacterium currus</name>
    <dbReference type="NCBI Taxonomy" id="2051553"/>
    <lineage>
        <taxon>Bacteria</taxon>
        <taxon>Pseudomonadati</taxon>
        <taxon>Pseudomonadota</taxon>
        <taxon>Alphaproteobacteria</taxon>
        <taxon>Hyphomicrobiales</taxon>
        <taxon>Methylobacteriaceae</taxon>
        <taxon>Methylobacterium</taxon>
    </lineage>
</organism>
<accession>A0A2R4WP06</accession>
<dbReference type="AlphaFoldDB" id="A0A2R4WP06"/>
<reference evidence="2 3" key="1">
    <citation type="submission" date="2018-04" db="EMBL/GenBank/DDBJ databases">
        <title>Methylobacterium sp. PR1016A genome.</title>
        <authorList>
            <person name="Park W."/>
        </authorList>
    </citation>
    <scope>NUCLEOTIDE SEQUENCE [LARGE SCALE GENOMIC DNA]</scope>
    <source>
        <strain evidence="2 3">PR1016A</strain>
    </source>
</reference>
<feature type="domain" description="PHA accumulation regulator DNA-binding N-terminal" evidence="1">
    <location>
        <begin position="31"/>
        <end position="77"/>
    </location>
</feature>
<dbReference type="Pfam" id="PF07879">
    <property type="entry name" value="PHB_acc_N"/>
    <property type="match status" value="1"/>
</dbReference>
<dbReference type="OrthoDB" id="9947860at2"/>
<name>A0A2R4WP06_9HYPH</name>
<evidence type="ECO:0000313" key="2">
    <source>
        <dbReference type="EMBL" id="AWB23238.1"/>
    </source>
</evidence>
<evidence type="ECO:0000313" key="3">
    <source>
        <dbReference type="Proteomes" id="UP000244755"/>
    </source>
</evidence>
<keyword evidence="3" id="KW-1185">Reference proteome</keyword>
<gene>
    <name evidence="2" type="ORF">DA075_21970</name>
</gene>
<dbReference type="EMBL" id="CP028843">
    <property type="protein sequence ID" value="AWB23238.1"/>
    <property type="molecule type" value="Genomic_DNA"/>
</dbReference>
<evidence type="ECO:0000259" key="1">
    <source>
        <dbReference type="Pfam" id="PF07879"/>
    </source>
</evidence>
<dbReference type="InterPro" id="IPR012909">
    <property type="entry name" value="PHA_DNA-bd_N"/>
</dbReference>
<proteinExistence type="predicted"/>
<dbReference type="RefSeq" id="WP_099955037.1">
    <property type="nucleotide sequence ID" value="NZ_CP028843.1"/>
</dbReference>